<dbReference type="STRING" id="402676.B6K1S4"/>
<dbReference type="VEuPathDB" id="FungiDB:SJAG_02186"/>
<dbReference type="InterPro" id="IPR024790">
    <property type="entry name" value="APC4_long_dom"/>
</dbReference>
<dbReference type="eggNOG" id="KOG4640">
    <property type="taxonomic scope" value="Eukaryota"/>
</dbReference>
<evidence type="ECO:0000259" key="6">
    <source>
        <dbReference type="Pfam" id="PF12894"/>
    </source>
</evidence>
<dbReference type="GeneID" id="7050161"/>
<keyword evidence="4" id="KW-0833">Ubl conjugation pathway</keyword>
<dbReference type="OrthoDB" id="2110451at2759"/>
<feature type="domain" description="Anaphase-promoting complex subunit 4 long" evidence="7">
    <location>
        <begin position="239"/>
        <end position="441"/>
    </location>
</feature>
<dbReference type="InterPro" id="IPR024977">
    <property type="entry name" value="Apc4-like_WD40_dom"/>
</dbReference>
<dbReference type="SUPFAM" id="SSF50978">
    <property type="entry name" value="WD40 repeat-like"/>
    <property type="match status" value="1"/>
</dbReference>
<dbReference type="InterPro" id="IPR024789">
    <property type="entry name" value="APC4"/>
</dbReference>
<evidence type="ECO:0000313" key="9">
    <source>
        <dbReference type="EMBL" id="EEB07105.1"/>
    </source>
</evidence>
<sequence>MAQDIKIIVNNDTFKHLDTNWRHYTVKNGIQLLSLCPTMDLQAFVTDANQLYVCRRNGHIIWELKRDETVTALCWHFKGEMLAVGYGNGEIELLEVVNGRTAEKIQTGSTGRITSIAWSVQQKSRKPSLQDLSFDATVNLPLLGALPSSSLRDCVFSSKVLVEHLATDKMNLNPNREIELMSVFDDHGYRLANMFGTYKIGQLSDSNAALKINQPISHACSRETAHHYLVSLEKGNAVLKTLYMPLLETSPQHLVEVATLSTRMQYLVKYISETSDAMYEEYKNFQSTQQKVTNMFETINSKNPDRVHLSPQAELYQFYMTGIPSWFLREWLADRLADRGLKSWEKKLVNSYRELSRLVIEHLLPACERLTVYLNILRGKASWGVIKGSSLLDTRLLDDCIVKLCFIHASASKLLLVIQAEEQYFTDFINWLIYALAELTSVEPRSVPPQQHINQAGNIVHYIKSVLFKSEVELFFHSIQDTSVFDLKSENVVPDSTELFSYKDESTSPPLNYLTQKLTDAFNLTLNYPSSICQRQWQLTSSIVLGKATDNLQVRFQTFSTKTVQEEYTLLFVPESEFAVVLYSSLTDHALKPYALAKFTLDEGALLESIPANERASISSGGDSVRILDATFVKSSVLILVRCHSYSVLAQFSVDQLLKQTIAEGTTELISPEFPVQTIYSIKGATVFNGSFLPELFKYCANVDRASGILVSKDRKHYRLFAVD</sequence>
<dbReference type="Gene3D" id="2.130.10.10">
    <property type="entry name" value="YVTN repeat-like/Quinoprotein amine dehydrogenase"/>
    <property type="match status" value="1"/>
</dbReference>
<evidence type="ECO:0000259" key="8">
    <source>
        <dbReference type="Pfam" id="PF23407"/>
    </source>
</evidence>
<dbReference type="RefSeq" id="XP_002173398.1">
    <property type="nucleotide sequence ID" value="XM_002173362.2"/>
</dbReference>
<evidence type="ECO:0000256" key="1">
    <source>
        <dbReference type="ARBA" id="ARBA00016067"/>
    </source>
</evidence>
<evidence type="ECO:0000256" key="4">
    <source>
        <dbReference type="ARBA" id="ARBA00022786"/>
    </source>
</evidence>
<feature type="domain" description="Apc4 C-terminal half WD40" evidence="8">
    <location>
        <begin position="566"/>
        <end position="722"/>
    </location>
</feature>
<dbReference type="HOGENOM" id="CLU_384570_0_0_1"/>
<dbReference type="Pfam" id="PF12896">
    <property type="entry name" value="ANAPC4"/>
    <property type="match status" value="1"/>
</dbReference>
<dbReference type="GO" id="GO:0070979">
    <property type="term" value="P:protein K11-linked ubiquitination"/>
    <property type="evidence" value="ECO:0000318"/>
    <property type="project" value="GO_Central"/>
</dbReference>
<keyword evidence="2" id="KW-0132">Cell division</keyword>
<dbReference type="Pfam" id="PF23407">
    <property type="entry name" value="WD40_Apc4_C_fungal"/>
    <property type="match status" value="1"/>
</dbReference>
<evidence type="ECO:0000313" key="11">
    <source>
        <dbReference type="Proteomes" id="UP000001744"/>
    </source>
</evidence>
<dbReference type="GO" id="GO:0051301">
    <property type="term" value="P:cell division"/>
    <property type="evidence" value="ECO:0007669"/>
    <property type="project" value="UniProtKB-KW"/>
</dbReference>
<dbReference type="GO" id="GO:0031145">
    <property type="term" value="P:anaphase-promoting complex-dependent catabolic process"/>
    <property type="evidence" value="ECO:0000318"/>
    <property type="project" value="GO_Central"/>
</dbReference>
<keyword evidence="5" id="KW-0131">Cell cycle</keyword>
<dbReference type="Proteomes" id="UP000001744">
    <property type="component" value="Unassembled WGS sequence"/>
</dbReference>
<dbReference type="GO" id="GO:0034399">
    <property type="term" value="C:nuclear periphery"/>
    <property type="evidence" value="ECO:0000318"/>
    <property type="project" value="GO_Central"/>
</dbReference>
<dbReference type="PANTHER" id="PTHR13260">
    <property type="entry name" value="ANAPHASE PROMOTING COMPLEX SUBUNIT 4 APC4"/>
    <property type="match status" value="1"/>
</dbReference>
<accession>B6K1S4</accession>
<name>B6K1S4_SCHJY</name>
<dbReference type="OMA" id="PACERIQ"/>
<dbReference type="Pfam" id="PF12894">
    <property type="entry name" value="ANAPC4_WD40"/>
    <property type="match status" value="1"/>
</dbReference>
<evidence type="ECO:0000256" key="2">
    <source>
        <dbReference type="ARBA" id="ARBA00022618"/>
    </source>
</evidence>
<dbReference type="EMBL" id="KE651166">
    <property type="protein sequence ID" value="EEB07105.1"/>
    <property type="molecule type" value="Genomic_DNA"/>
</dbReference>
<organism evidence="9 11">
    <name type="scientific">Schizosaccharomyces japonicus (strain yFS275 / FY16936)</name>
    <name type="common">Fission yeast</name>
    <dbReference type="NCBI Taxonomy" id="402676"/>
    <lineage>
        <taxon>Eukaryota</taxon>
        <taxon>Fungi</taxon>
        <taxon>Dikarya</taxon>
        <taxon>Ascomycota</taxon>
        <taxon>Taphrinomycotina</taxon>
        <taxon>Schizosaccharomycetes</taxon>
        <taxon>Schizosaccharomycetales</taxon>
        <taxon>Schizosaccharomycetaceae</taxon>
        <taxon>Schizosaccharomyces</taxon>
    </lineage>
</organism>
<evidence type="ECO:0000259" key="7">
    <source>
        <dbReference type="Pfam" id="PF12896"/>
    </source>
</evidence>
<dbReference type="InterPro" id="IPR015943">
    <property type="entry name" value="WD40/YVTN_repeat-like_dom_sf"/>
</dbReference>
<dbReference type="PANTHER" id="PTHR13260:SF0">
    <property type="entry name" value="ANAPHASE-PROMOTING COMPLEX SUBUNIT 4"/>
    <property type="match status" value="1"/>
</dbReference>
<dbReference type="InterPro" id="IPR056357">
    <property type="entry name" value="Apc4_C_schizosaccharomycetes"/>
</dbReference>
<dbReference type="GO" id="GO:0051306">
    <property type="term" value="P:mitotic sister chromatid separation"/>
    <property type="evidence" value="ECO:0007669"/>
    <property type="project" value="EnsemblFungi"/>
</dbReference>
<feature type="domain" description="Anaphase-promoting complex subunit 4-like WD40" evidence="6">
    <location>
        <begin position="33"/>
        <end position="120"/>
    </location>
</feature>
<evidence type="ECO:0000256" key="3">
    <source>
        <dbReference type="ARBA" id="ARBA00022776"/>
    </source>
</evidence>
<gene>
    <name evidence="10" type="primary">cut20</name>
    <name evidence="9" type="ORF">SJAG_02186</name>
</gene>
<evidence type="ECO:0000313" key="10">
    <source>
        <dbReference type="JaponicusDB" id="SJAG_02186"/>
    </source>
</evidence>
<dbReference type="JaponicusDB" id="SJAG_02186">
    <property type="gene designation" value="cut20"/>
</dbReference>
<dbReference type="GO" id="GO:0005680">
    <property type="term" value="C:anaphase-promoting complex"/>
    <property type="evidence" value="ECO:0000318"/>
    <property type="project" value="GO_Central"/>
</dbReference>
<protein>
    <recommendedName>
        <fullName evidence="1">Anaphase-promoting complex subunit 4</fullName>
    </recommendedName>
</protein>
<reference evidence="9 11" key="1">
    <citation type="journal article" date="2011" name="Science">
        <title>Comparative functional genomics of the fission yeasts.</title>
        <authorList>
            <person name="Rhind N."/>
            <person name="Chen Z."/>
            <person name="Yassour M."/>
            <person name="Thompson D.A."/>
            <person name="Haas B.J."/>
            <person name="Habib N."/>
            <person name="Wapinski I."/>
            <person name="Roy S."/>
            <person name="Lin M.F."/>
            <person name="Heiman D.I."/>
            <person name="Young S.K."/>
            <person name="Furuya K."/>
            <person name="Guo Y."/>
            <person name="Pidoux A."/>
            <person name="Chen H.M."/>
            <person name="Robbertse B."/>
            <person name="Goldberg J.M."/>
            <person name="Aoki K."/>
            <person name="Bayne E.H."/>
            <person name="Berlin A.M."/>
            <person name="Desjardins C.A."/>
            <person name="Dobbs E."/>
            <person name="Dukaj L."/>
            <person name="Fan L."/>
            <person name="FitzGerald M.G."/>
            <person name="French C."/>
            <person name="Gujja S."/>
            <person name="Hansen K."/>
            <person name="Keifenheim D."/>
            <person name="Levin J.Z."/>
            <person name="Mosher R.A."/>
            <person name="Mueller C.A."/>
            <person name="Pfiffner J."/>
            <person name="Priest M."/>
            <person name="Russ C."/>
            <person name="Smialowska A."/>
            <person name="Swoboda P."/>
            <person name="Sykes S.M."/>
            <person name="Vaughn M."/>
            <person name="Vengrova S."/>
            <person name="Yoder R."/>
            <person name="Zeng Q."/>
            <person name="Allshire R."/>
            <person name="Baulcombe D."/>
            <person name="Birren B.W."/>
            <person name="Brown W."/>
            <person name="Ekwall K."/>
            <person name="Kellis M."/>
            <person name="Leatherwood J."/>
            <person name="Levin H."/>
            <person name="Margalit H."/>
            <person name="Martienssen R."/>
            <person name="Nieduszynski C.A."/>
            <person name="Spatafora J.W."/>
            <person name="Friedman N."/>
            <person name="Dalgaard J.Z."/>
            <person name="Baumann P."/>
            <person name="Niki H."/>
            <person name="Regev A."/>
            <person name="Nusbaum C."/>
        </authorList>
    </citation>
    <scope>NUCLEOTIDE SEQUENCE [LARGE SCALE GENOMIC DNA]</scope>
    <source>
        <strain evidence="11">yFS275 / FY16936</strain>
    </source>
</reference>
<dbReference type="AlphaFoldDB" id="B6K1S4"/>
<evidence type="ECO:0000256" key="5">
    <source>
        <dbReference type="ARBA" id="ARBA00023306"/>
    </source>
</evidence>
<keyword evidence="11" id="KW-1185">Reference proteome</keyword>
<keyword evidence="3" id="KW-0498">Mitosis</keyword>
<dbReference type="InterPro" id="IPR036322">
    <property type="entry name" value="WD40_repeat_dom_sf"/>
</dbReference>
<proteinExistence type="predicted"/>